<feature type="domain" description="Mce/MlaD" evidence="2">
    <location>
        <begin position="42"/>
        <end position="113"/>
    </location>
</feature>
<name>A0A1V9FTP3_9BACT</name>
<dbReference type="InterPro" id="IPR003399">
    <property type="entry name" value="Mce/MlaD"/>
</dbReference>
<dbReference type="AlphaFoldDB" id="A0A1V9FTP3"/>
<sequence>MKPAQKKRAVIVGIFVLLGGLFLIAGLFMVGEKRSSFDKTFRLHAVVDNANGLQKGNNIWCSGVKIGIVKKVLLIRYDKVLVSMNIDKKSQELIYGDAKARIGTDALVGNKIVIIYGGTPGVKPVKPEDTLFSESSSDGEQMMTTLNESSKNLSAITGDFKIVSKRMVEGQGTLGRLLTEDSLLNILQSTAERLKQGSLQVQKMATDVSDFTSKLHTKGALANDLVTDTVFFSKLKGAAEQIQEASENAKELTNNLKYISYNLKDSSNLAGVFFNDTASANNLRLTVENLQAGTKKFDENMEALQHNFLFRGFFRKRAKQQQQQKQQEQKVANK</sequence>
<reference evidence="3 4" key="1">
    <citation type="submission" date="2016-03" db="EMBL/GenBank/DDBJ databases">
        <title>Niastella vici sp. nov., isolated from farmland soil.</title>
        <authorList>
            <person name="Chen L."/>
            <person name="Wang D."/>
            <person name="Yang S."/>
            <person name="Wang G."/>
        </authorList>
    </citation>
    <scope>NUCLEOTIDE SEQUENCE [LARGE SCALE GENOMIC DNA]</scope>
    <source>
        <strain evidence="3 4">DJ57</strain>
    </source>
</reference>
<evidence type="ECO:0000313" key="4">
    <source>
        <dbReference type="Proteomes" id="UP000192796"/>
    </source>
</evidence>
<protein>
    <recommendedName>
        <fullName evidence="2">Mce/MlaD domain-containing protein</fullName>
    </recommendedName>
</protein>
<feature type="transmembrane region" description="Helical" evidence="1">
    <location>
        <begin position="9"/>
        <end position="30"/>
    </location>
</feature>
<dbReference type="InterPro" id="IPR052336">
    <property type="entry name" value="MlaD_Phospholipid_Transporter"/>
</dbReference>
<evidence type="ECO:0000259" key="2">
    <source>
        <dbReference type="Pfam" id="PF02470"/>
    </source>
</evidence>
<comment type="caution">
    <text evidence="3">The sequence shown here is derived from an EMBL/GenBank/DDBJ whole genome shotgun (WGS) entry which is preliminary data.</text>
</comment>
<dbReference type="Pfam" id="PF02470">
    <property type="entry name" value="MlaD"/>
    <property type="match status" value="1"/>
</dbReference>
<keyword evidence="1" id="KW-0812">Transmembrane</keyword>
<dbReference type="PANTHER" id="PTHR33371">
    <property type="entry name" value="INTERMEMBRANE PHOSPHOLIPID TRANSPORT SYSTEM BINDING PROTEIN MLAD-RELATED"/>
    <property type="match status" value="1"/>
</dbReference>
<dbReference type="EMBL" id="LVYD01000056">
    <property type="protein sequence ID" value="OQP61703.1"/>
    <property type="molecule type" value="Genomic_DNA"/>
</dbReference>
<dbReference type="PANTHER" id="PTHR33371:SF4">
    <property type="entry name" value="INTERMEMBRANE PHOSPHOLIPID TRANSPORT SYSTEM BINDING PROTEIN MLAD"/>
    <property type="match status" value="1"/>
</dbReference>
<proteinExistence type="predicted"/>
<keyword evidence="1" id="KW-1133">Transmembrane helix</keyword>
<organism evidence="3 4">
    <name type="scientific">Niastella vici</name>
    <dbReference type="NCBI Taxonomy" id="1703345"/>
    <lineage>
        <taxon>Bacteria</taxon>
        <taxon>Pseudomonadati</taxon>
        <taxon>Bacteroidota</taxon>
        <taxon>Chitinophagia</taxon>
        <taxon>Chitinophagales</taxon>
        <taxon>Chitinophagaceae</taxon>
        <taxon>Niastella</taxon>
    </lineage>
</organism>
<keyword evidence="4" id="KW-1185">Reference proteome</keyword>
<evidence type="ECO:0000313" key="3">
    <source>
        <dbReference type="EMBL" id="OQP61703.1"/>
    </source>
</evidence>
<dbReference type="Proteomes" id="UP000192796">
    <property type="component" value="Unassembled WGS sequence"/>
</dbReference>
<gene>
    <name evidence="3" type="ORF">A3860_31045</name>
</gene>
<keyword evidence="1" id="KW-0472">Membrane</keyword>
<dbReference type="STRING" id="1703345.A3860_31045"/>
<evidence type="ECO:0000256" key="1">
    <source>
        <dbReference type="SAM" id="Phobius"/>
    </source>
</evidence>
<accession>A0A1V9FTP3</accession>